<reference evidence="3" key="1">
    <citation type="submission" date="2020-11" db="EMBL/GenBank/DDBJ databases">
        <authorList>
            <consortium name="DOE Joint Genome Institute"/>
            <person name="Ahrendt S."/>
            <person name="Riley R."/>
            <person name="Andreopoulos W."/>
            <person name="Labutti K."/>
            <person name="Pangilinan J."/>
            <person name="Ruiz-Duenas F.J."/>
            <person name="Barrasa J.M."/>
            <person name="Sanchez-Garcia M."/>
            <person name="Camarero S."/>
            <person name="Miyauchi S."/>
            <person name="Serrano A."/>
            <person name="Linde D."/>
            <person name="Babiker R."/>
            <person name="Drula E."/>
            <person name="Ayuso-Fernandez I."/>
            <person name="Pacheco R."/>
            <person name="Padilla G."/>
            <person name="Ferreira P."/>
            <person name="Barriuso J."/>
            <person name="Kellner H."/>
            <person name="Castanera R."/>
            <person name="Alfaro M."/>
            <person name="Ramirez L."/>
            <person name="Pisabarro A.G."/>
            <person name="Kuo A."/>
            <person name="Tritt A."/>
            <person name="Lipzen A."/>
            <person name="He G."/>
            <person name="Yan M."/>
            <person name="Ng V."/>
            <person name="Cullen D."/>
            <person name="Martin F."/>
            <person name="Rosso M.-N."/>
            <person name="Henrissat B."/>
            <person name="Hibbett D."/>
            <person name="Martinez A.T."/>
            <person name="Grigoriev I.V."/>
        </authorList>
    </citation>
    <scope>NUCLEOTIDE SEQUENCE</scope>
    <source>
        <strain evidence="3">CIRM-BRFM 674</strain>
    </source>
</reference>
<dbReference type="Pfam" id="PF06330">
    <property type="entry name" value="TRI5"/>
    <property type="match status" value="1"/>
</dbReference>
<sequence>MTTSNSIMTVGTTVTPQSKEATAVAIQDLLQKIDTPYIITPYSQDFHNRCCAVALERGYPMGSDRTAPSLLPFIPSGVIMACTAYTHIEDEATRIFIALYTAFLVYVDDAYERDNERVCVFIERFLRREKQLDPVLDSMASFLLEIPVHYEPVAASIILTSTLNLINASTLEFQTKGMKASLYAKGYPEFTRKLSGSSETYALMAFPRSIPVRNYIQCIPEAVTFIGYGNDVLSFYKEDAAGETVNCISLLAGCQGQPKMDVFKQLANDVAEAHVQVCKILESDTEAFQAWQKFKDGYVGFHTSFDRYLLDDLMN</sequence>
<protein>
    <submittedName>
        <fullName evidence="3">Terpenoid synthase</fullName>
    </submittedName>
</protein>
<evidence type="ECO:0000313" key="4">
    <source>
        <dbReference type="Proteomes" id="UP000807469"/>
    </source>
</evidence>
<organism evidence="3 4">
    <name type="scientific">Pholiota conissans</name>
    <dbReference type="NCBI Taxonomy" id="109636"/>
    <lineage>
        <taxon>Eukaryota</taxon>
        <taxon>Fungi</taxon>
        <taxon>Dikarya</taxon>
        <taxon>Basidiomycota</taxon>
        <taxon>Agaricomycotina</taxon>
        <taxon>Agaricomycetes</taxon>
        <taxon>Agaricomycetidae</taxon>
        <taxon>Agaricales</taxon>
        <taxon>Agaricineae</taxon>
        <taxon>Strophariaceae</taxon>
        <taxon>Pholiota</taxon>
    </lineage>
</organism>
<dbReference type="GO" id="GO:0016838">
    <property type="term" value="F:carbon-oxygen lyase activity, acting on phosphates"/>
    <property type="evidence" value="ECO:0007669"/>
    <property type="project" value="InterPro"/>
</dbReference>
<dbReference type="Proteomes" id="UP000807469">
    <property type="component" value="Unassembled WGS sequence"/>
</dbReference>
<gene>
    <name evidence="3" type="ORF">BDN70DRAFT_697782</name>
</gene>
<comment type="caution">
    <text evidence="3">The sequence shown here is derived from an EMBL/GenBank/DDBJ whole genome shotgun (WGS) entry which is preliminary data.</text>
</comment>
<dbReference type="OrthoDB" id="2998174at2759"/>
<keyword evidence="2" id="KW-0456">Lyase</keyword>
<evidence type="ECO:0000256" key="1">
    <source>
        <dbReference type="ARBA" id="ARBA00007946"/>
    </source>
</evidence>
<accession>A0A9P5Z0V5</accession>
<proteinExistence type="inferred from homology"/>
<dbReference type="InterPro" id="IPR008949">
    <property type="entry name" value="Isoprenoid_synthase_dom_sf"/>
</dbReference>
<dbReference type="SFLD" id="SFLDG01021">
    <property type="entry name" value="Trichodiene_Synthase_Like"/>
    <property type="match status" value="1"/>
</dbReference>
<evidence type="ECO:0000313" key="3">
    <source>
        <dbReference type="EMBL" id="KAF9479343.1"/>
    </source>
</evidence>
<dbReference type="InterPro" id="IPR024652">
    <property type="entry name" value="Trichodiene_synth"/>
</dbReference>
<evidence type="ECO:0000256" key="2">
    <source>
        <dbReference type="ARBA" id="ARBA00023239"/>
    </source>
</evidence>
<keyword evidence="4" id="KW-1185">Reference proteome</keyword>
<comment type="similarity">
    <text evidence="1">Belongs to the trichodiene synthase family.</text>
</comment>
<name>A0A9P5Z0V5_9AGAR</name>
<dbReference type="EMBL" id="MU155215">
    <property type="protein sequence ID" value="KAF9479343.1"/>
    <property type="molecule type" value="Genomic_DNA"/>
</dbReference>
<dbReference type="Gene3D" id="1.10.600.10">
    <property type="entry name" value="Farnesyl Diphosphate Synthase"/>
    <property type="match status" value="1"/>
</dbReference>
<dbReference type="SFLD" id="SFLDS00005">
    <property type="entry name" value="Isoprenoid_Synthase_Type_I"/>
    <property type="match status" value="1"/>
</dbReference>
<dbReference type="AlphaFoldDB" id="A0A9P5Z0V5"/>
<dbReference type="SUPFAM" id="SSF48576">
    <property type="entry name" value="Terpenoid synthases"/>
    <property type="match status" value="1"/>
</dbReference>